<evidence type="ECO:0000256" key="2">
    <source>
        <dbReference type="ARBA" id="ARBA00022654"/>
    </source>
</evidence>
<keyword evidence="5" id="KW-0378">Hydrolase</keyword>
<protein>
    <submittedName>
        <fullName evidence="9">Accessory gene regulator B family protein</fullName>
    </submittedName>
</protein>
<dbReference type="SMART" id="SM00793">
    <property type="entry name" value="AgrB"/>
    <property type="match status" value="1"/>
</dbReference>
<evidence type="ECO:0000256" key="6">
    <source>
        <dbReference type="ARBA" id="ARBA00022989"/>
    </source>
</evidence>
<keyword evidence="2" id="KW-0673">Quorum sensing</keyword>
<dbReference type="Proteomes" id="UP001056500">
    <property type="component" value="Chromosome"/>
</dbReference>
<keyword evidence="7 8" id="KW-0472">Membrane</keyword>
<evidence type="ECO:0000256" key="7">
    <source>
        <dbReference type="ARBA" id="ARBA00023136"/>
    </source>
</evidence>
<organism evidence="9 10">
    <name type="scientific">Brevibacillus ruminantium</name>
    <dbReference type="NCBI Taxonomy" id="2950604"/>
    <lineage>
        <taxon>Bacteria</taxon>
        <taxon>Bacillati</taxon>
        <taxon>Bacillota</taxon>
        <taxon>Bacilli</taxon>
        <taxon>Bacillales</taxon>
        <taxon>Paenibacillaceae</taxon>
        <taxon>Brevibacillus</taxon>
    </lineage>
</organism>
<keyword evidence="6 8" id="KW-1133">Transmembrane helix</keyword>
<feature type="transmembrane region" description="Helical" evidence="8">
    <location>
        <begin position="38"/>
        <end position="66"/>
    </location>
</feature>
<reference evidence="9" key="1">
    <citation type="submission" date="2022-06" db="EMBL/GenBank/DDBJ databases">
        <title>Genome sequencing of Brevibacillus sp. BB3-R1.</title>
        <authorList>
            <person name="Heo J."/>
            <person name="Lee D."/>
            <person name="Won M."/>
            <person name="Han B.-H."/>
            <person name="Hong S.-B."/>
            <person name="Kwon S.-W."/>
        </authorList>
    </citation>
    <scope>NUCLEOTIDE SEQUENCE</scope>
    <source>
        <strain evidence="9">BB3-R1</strain>
    </source>
</reference>
<evidence type="ECO:0000256" key="1">
    <source>
        <dbReference type="ARBA" id="ARBA00022475"/>
    </source>
</evidence>
<feature type="transmembrane region" description="Helical" evidence="8">
    <location>
        <begin position="108"/>
        <end position="126"/>
    </location>
</feature>
<evidence type="ECO:0000313" key="10">
    <source>
        <dbReference type="Proteomes" id="UP001056500"/>
    </source>
</evidence>
<keyword evidence="10" id="KW-1185">Reference proteome</keyword>
<evidence type="ECO:0000256" key="5">
    <source>
        <dbReference type="ARBA" id="ARBA00022801"/>
    </source>
</evidence>
<evidence type="ECO:0000256" key="3">
    <source>
        <dbReference type="ARBA" id="ARBA00022670"/>
    </source>
</evidence>
<dbReference type="Pfam" id="PF04647">
    <property type="entry name" value="AgrB"/>
    <property type="match status" value="1"/>
</dbReference>
<feature type="transmembrane region" description="Helical" evidence="8">
    <location>
        <begin position="78"/>
        <end position="96"/>
    </location>
</feature>
<keyword evidence="3" id="KW-0645">Protease</keyword>
<sequence length="205" mass="22840">MGWSEKISTRIAKGIKGDNTEHTEEQLSHGIEIFLLNLLNFVCLFIISYLLGIVWEVLFLSIIYYLHRLVTGGVHMSTPFSCLIVGTLTLSGIGYLGAHLPLLSTSAASIWIIVSMSVSFMINLRYAPAAHTYLPTNEKIRGICKKIALFSILIGCFFILFLVVYHQKLALIYSLAVLLQSLHLHPVSYRLVAGLEKMREKGGLS</sequence>
<dbReference type="EMBL" id="CP098755">
    <property type="protein sequence ID" value="USG65259.1"/>
    <property type="molecule type" value="Genomic_DNA"/>
</dbReference>
<dbReference type="RefSeq" id="WP_251872352.1">
    <property type="nucleotide sequence ID" value="NZ_CP098755.1"/>
</dbReference>
<keyword evidence="1" id="KW-1003">Cell membrane</keyword>
<accession>A0ABY4WED8</accession>
<keyword evidence="4 8" id="KW-0812">Transmembrane</keyword>
<dbReference type="InterPro" id="IPR006741">
    <property type="entry name" value="AgrB"/>
</dbReference>
<feature type="transmembrane region" description="Helical" evidence="8">
    <location>
        <begin position="171"/>
        <end position="192"/>
    </location>
</feature>
<evidence type="ECO:0000256" key="8">
    <source>
        <dbReference type="SAM" id="Phobius"/>
    </source>
</evidence>
<gene>
    <name evidence="9" type="ORF">NDK47_24640</name>
</gene>
<evidence type="ECO:0000313" key="9">
    <source>
        <dbReference type="EMBL" id="USG65259.1"/>
    </source>
</evidence>
<proteinExistence type="predicted"/>
<name>A0ABY4WED8_9BACL</name>
<evidence type="ECO:0000256" key="4">
    <source>
        <dbReference type="ARBA" id="ARBA00022692"/>
    </source>
</evidence>
<feature type="transmembrane region" description="Helical" evidence="8">
    <location>
        <begin position="147"/>
        <end position="165"/>
    </location>
</feature>